<dbReference type="EMBL" id="LR899015">
    <property type="protein sequence ID" value="CAD7093996.1"/>
    <property type="molecule type" value="Genomic_DNA"/>
</dbReference>
<dbReference type="OMA" id="TFTHELI"/>
<dbReference type="Pfam" id="PF00169">
    <property type="entry name" value="PH"/>
    <property type="match status" value="1"/>
</dbReference>
<dbReference type="OrthoDB" id="243840at2759"/>
<feature type="compositionally biased region" description="Polar residues" evidence="1">
    <location>
        <begin position="462"/>
        <end position="482"/>
    </location>
</feature>
<protein>
    <recommendedName>
        <fullName evidence="2">PH domain-containing protein</fullName>
    </recommendedName>
</protein>
<name>A0A7R8Z2Z2_HERIL</name>
<dbReference type="Proteomes" id="UP000594454">
    <property type="component" value="Chromosome 7"/>
</dbReference>
<dbReference type="CDD" id="cd00821">
    <property type="entry name" value="PH"/>
    <property type="match status" value="1"/>
</dbReference>
<dbReference type="AlphaFoldDB" id="A0A7R8Z2Z2"/>
<dbReference type="PROSITE" id="PS50003">
    <property type="entry name" value="PH_DOMAIN"/>
    <property type="match status" value="1"/>
</dbReference>
<sequence>MDSIPKFDVFREFLQDVLAYLKEEMSLVDYQNTCYVLSQERRKSPQELVSRCEELLRCCEKFSRNGGSNDNTKINDSTHLPAAENSYLNMTRNRKCVTSPSNSVADASDSATDFPNDYVTINALPSTSDHENDTEAKDIYDTFTVPAISATPMDAATTKSGEDQNDLQNCPYLGLPAAHLSIKKSPKQGQLTRIEKRIFFDQSKKYFCGVVGDWLLCYADGSASIKPSLCVHLCPGTEIDRYGEGKRRDLCFQISTAVGKRYIFQSNSEIDAKGWIHALDGTVRGIYRDSPISAVIASDRLLIKTQSNNLRKLPTPPGTKKLYPDLSSSVISSDSGNNDEIYEVPCPLYKSLDLIPPNKLLHSEVKCAAEKYEEYDVPRSLPVNPVTIKPGTVSIEQPTLDDTLQEEESPVKVKQVQPEPSAQSQPQPSPPQSIDNTTERIKELQSGSDNSKPLRSPAISPVSKQTVKACSQTSPGLGSATTPVRNWFLNRLNKTSPNQPHQHHPIRSPQRSLIKHQKNLKENMDNAQNDGWTGVTNRILVASAKGEKVNKIVNQLVDANGRLPIFRNNGSGKNSENITESTQGFSIDDMNYEFINTNSKA</sequence>
<organism evidence="3 4">
    <name type="scientific">Hermetia illucens</name>
    <name type="common">Black soldier fly</name>
    <dbReference type="NCBI Taxonomy" id="343691"/>
    <lineage>
        <taxon>Eukaryota</taxon>
        <taxon>Metazoa</taxon>
        <taxon>Ecdysozoa</taxon>
        <taxon>Arthropoda</taxon>
        <taxon>Hexapoda</taxon>
        <taxon>Insecta</taxon>
        <taxon>Pterygota</taxon>
        <taxon>Neoptera</taxon>
        <taxon>Endopterygota</taxon>
        <taxon>Diptera</taxon>
        <taxon>Brachycera</taxon>
        <taxon>Stratiomyomorpha</taxon>
        <taxon>Stratiomyidae</taxon>
        <taxon>Hermetiinae</taxon>
        <taxon>Hermetia</taxon>
    </lineage>
</organism>
<feature type="region of interest" description="Disordered" evidence="1">
    <location>
        <begin position="404"/>
        <end position="482"/>
    </location>
</feature>
<feature type="domain" description="PH" evidence="2">
    <location>
        <begin position="184"/>
        <end position="284"/>
    </location>
</feature>
<feature type="compositionally biased region" description="Low complexity" evidence="1">
    <location>
        <begin position="415"/>
        <end position="426"/>
    </location>
</feature>
<evidence type="ECO:0000313" key="4">
    <source>
        <dbReference type="Proteomes" id="UP000594454"/>
    </source>
</evidence>
<dbReference type="InterPro" id="IPR011993">
    <property type="entry name" value="PH-like_dom_sf"/>
</dbReference>
<gene>
    <name evidence="3" type="ORF">HERILL_LOCUS16240</name>
</gene>
<dbReference type="SUPFAM" id="SSF50729">
    <property type="entry name" value="PH domain-like"/>
    <property type="match status" value="1"/>
</dbReference>
<dbReference type="Gene3D" id="2.30.29.30">
    <property type="entry name" value="Pleckstrin-homology domain (PH domain)/Phosphotyrosine-binding domain (PTB)"/>
    <property type="match status" value="1"/>
</dbReference>
<keyword evidence="4" id="KW-1185">Reference proteome</keyword>
<reference evidence="3 4" key="1">
    <citation type="submission" date="2020-11" db="EMBL/GenBank/DDBJ databases">
        <authorList>
            <person name="Wallbank WR R."/>
            <person name="Pardo Diaz C."/>
            <person name="Kozak K."/>
            <person name="Martin S."/>
            <person name="Jiggins C."/>
            <person name="Moest M."/>
            <person name="Warren A I."/>
            <person name="Generalovic N T."/>
            <person name="Byers J.R.P. K."/>
            <person name="Montejo-Kovacevich G."/>
            <person name="Yen C E."/>
        </authorList>
    </citation>
    <scope>NUCLEOTIDE SEQUENCE [LARGE SCALE GENOMIC DNA]</scope>
</reference>
<evidence type="ECO:0000259" key="2">
    <source>
        <dbReference type="PROSITE" id="PS50003"/>
    </source>
</evidence>
<evidence type="ECO:0000256" key="1">
    <source>
        <dbReference type="SAM" id="MobiDB-lite"/>
    </source>
</evidence>
<dbReference type="InParanoid" id="A0A7R8Z2Z2"/>
<dbReference type="FunCoup" id="A0A7R8Z2Z2">
    <property type="interactions" value="13"/>
</dbReference>
<proteinExistence type="predicted"/>
<dbReference type="SMART" id="SM00233">
    <property type="entry name" value="PH"/>
    <property type="match status" value="1"/>
</dbReference>
<dbReference type="InterPro" id="IPR001849">
    <property type="entry name" value="PH_domain"/>
</dbReference>
<evidence type="ECO:0000313" key="3">
    <source>
        <dbReference type="EMBL" id="CAD7093996.1"/>
    </source>
</evidence>
<accession>A0A7R8Z2Z2</accession>